<evidence type="ECO:0000313" key="2">
    <source>
        <dbReference type="EMBL" id="KAF2756620.1"/>
    </source>
</evidence>
<protein>
    <submittedName>
        <fullName evidence="2">Uncharacterized protein</fullName>
    </submittedName>
</protein>
<gene>
    <name evidence="2" type="ORF">EJ05DRAFT_502117</name>
</gene>
<organism evidence="2 3">
    <name type="scientific">Pseudovirgaria hyperparasitica</name>
    <dbReference type="NCBI Taxonomy" id="470096"/>
    <lineage>
        <taxon>Eukaryota</taxon>
        <taxon>Fungi</taxon>
        <taxon>Dikarya</taxon>
        <taxon>Ascomycota</taxon>
        <taxon>Pezizomycotina</taxon>
        <taxon>Dothideomycetes</taxon>
        <taxon>Dothideomycetes incertae sedis</taxon>
        <taxon>Acrospermales</taxon>
        <taxon>Acrospermaceae</taxon>
        <taxon>Pseudovirgaria</taxon>
    </lineage>
</organism>
<dbReference type="GeneID" id="54488263"/>
<accession>A0A6A6W3V6</accession>
<dbReference type="EMBL" id="ML996575">
    <property type="protein sequence ID" value="KAF2756620.1"/>
    <property type="molecule type" value="Genomic_DNA"/>
</dbReference>
<feature type="region of interest" description="Disordered" evidence="1">
    <location>
        <begin position="33"/>
        <end position="77"/>
    </location>
</feature>
<keyword evidence="3" id="KW-1185">Reference proteome</keyword>
<reference evidence="2" key="1">
    <citation type="journal article" date="2020" name="Stud. Mycol.">
        <title>101 Dothideomycetes genomes: a test case for predicting lifestyles and emergence of pathogens.</title>
        <authorList>
            <person name="Haridas S."/>
            <person name="Albert R."/>
            <person name="Binder M."/>
            <person name="Bloem J."/>
            <person name="Labutti K."/>
            <person name="Salamov A."/>
            <person name="Andreopoulos B."/>
            <person name="Baker S."/>
            <person name="Barry K."/>
            <person name="Bills G."/>
            <person name="Bluhm B."/>
            <person name="Cannon C."/>
            <person name="Castanera R."/>
            <person name="Culley D."/>
            <person name="Daum C."/>
            <person name="Ezra D."/>
            <person name="Gonzalez J."/>
            <person name="Henrissat B."/>
            <person name="Kuo A."/>
            <person name="Liang C."/>
            <person name="Lipzen A."/>
            <person name="Lutzoni F."/>
            <person name="Magnuson J."/>
            <person name="Mondo S."/>
            <person name="Nolan M."/>
            <person name="Ohm R."/>
            <person name="Pangilinan J."/>
            <person name="Park H.-J."/>
            <person name="Ramirez L."/>
            <person name="Alfaro M."/>
            <person name="Sun H."/>
            <person name="Tritt A."/>
            <person name="Yoshinaga Y."/>
            <person name="Zwiers L.-H."/>
            <person name="Turgeon B."/>
            <person name="Goodwin S."/>
            <person name="Spatafora J."/>
            <person name="Crous P."/>
            <person name="Grigoriev I."/>
        </authorList>
    </citation>
    <scope>NUCLEOTIDE SEQUENCE</scope>
    <source>
        <strain evidence="2">CBS 121739</strain>
    </source>
</reference>
<evidence type="ECO:0000313" key="3">
    <source>
        <dbReference type="Proteomes" id="UP000799437"/>
    </source>
</evidence>
<proteinExistence type="predicted"/>
<dbReference type="RefSeq" id="XP_033599071.1">
    <property type="nucleotide sequence ID" value="XM_033747209.1"/>
</dbReference>
<evidence type="ECO:0000256" key="1">
    <source>
        <dbReference type="SAM" id="MobiDB-lite"/>
    </source>
</evidence>
<sequence>MVSSKDSDIKSLPDKATQADKDLAYKVAANIKPGHKSGESNIKETIESAATKEENLISKRTVGGDDGGESGTAERRV</sequence>
<feature type="compositionally biased region" description="Basic and acidic residues" evidence="1">
    <location>
        <begin position="36"/>
        <end position="57"/>
    </location>
</feature>
<dbReference type="Proteomes" id="UP000799437">
    <property type="component" value="Unassembled WGS sequence"/>
</dbReference>
<name>A0A6A6W3V6_9PEZI</name>
<dbReference type="AlphaFoldDB" id="A0A6A6W3V6"/>